<keyword evidence="2" id="KW-1185">Reference proteome</keyword>
<organism evidence="1 2">
    <name type="scientific">Sinosporangium siamense</name>
    <dbReference type="NCBI Taxonomy" id="1367973"/>
    <lineage>
        <taxon>Bacteria</taxon>
        <taxon>Bacillati</taxon>
        <taxon>Actinomycetota</taxon>
        <taxon>Actinomycetes</taxon>
        <taxon>Streptosporangiales</taxon>
        <taxon>Streptosporangiaceae</taxon>
        <taxon>Sinosporangium</taxon>
    </lineage>
</organism>
<name>A0A919V769_9ACTN</name>
<dbReference type="Proteomes" id="UP000606172">
    <property type="component" value="Unassembled WGS sequence"/>
</dbReference>
<dbReference type="AlphaFoldDB" id="A0A919V769"/>
<dbReference type="EMBL" id="BOOW01000018">
    <property type="protein sequence ID" value="GII92776.1"/>
    <property type="molecule type" value="Genomic_DNA"/>
</dbReference>
<protein>
    <submittedName>
        <fullName evidence="1">Uncharacterized protein</fullName>
    </submittedName>
</protein>
<dbReference type="RefSeq" id="WP_204025807.1">
    <property type="nucleotide sequence ID" value="NZ_BOOW01000018.1"/>
</dbReference>
<proteinExistence type="predicted"/>
<sequence length="165" mass="17722">MRKSDSRDGAGIAAKAVSVRVTGTRALTRVAVAALLLTGGGAVPASASSGAAAFNCTGRNPQHILARYGHSADGAEYPVPLRCGNRRWGYKHFAHRWSNSFESHLERTLNDPTVQQRGGSTRVVCRRVNASPERQWFKVVHTTDPGDRNLGIITAVWEGPSGTCL</sequence>
<accession>A0A919V769</accession>
<reference evidence="1" key="1">
    <citation type="submission" date="2021-01" db="EMBL/GenBank/DDBJ databases">
        <title>Whole genome shotgun sequence of Sinosporangium siamense NBRC 109515.</title>
        <authorList>
            <person name="Komaki H."/>
            <person name="Tamura T."/>
        </authorList>
    </citation>
    <scope>NUCLEOTIDE SEQUENCE</scope>
    <source>
        <strain evidence="1">NBRC 109515</strain>
    </source>
</reference>
<evidence type="ECO:0000313" key="1">
    <source>
        <dbReference type="EMBL" id="GII92776.1"/>
    </source>
</evidence>
<evidence type="ECO:0000313" key="2">
    <source>
        <dbReference type="Proteomes" id="UP000606172"/>
    </source>
</evidence>
<gene>
    <name evidence="1" type="ORF">Ssi02_30070</name>
</gene>
<comment type="caution">
    <text evidence="1">The sequence shown here is derived from an EMBL/GenBank/DDBJ whole genome shotgun (WGS) entry which is preliminary data.</text>
</comment>